<sequence length="143" mass="16596">MKKILLLFTALFILSSCNMEPDEAPQYNVEFLPADWVIFPQWVEPGHTYEVRVGFTKPNGCYLFDHFVSEKDGNAVVIAIQTMVRLEGECRNYEKENKDEQSFTFSCDESYALANDIYTFKFFTGYDVEGNKTYEQIVIPVKK</sequence>
<dbReference type="RefSeq" id="WP_379820855.1">
    <property type="nucleotide sequence ID" value="NZ_JBHUMD010000024.1"/>
</dbReference>
<keyword evidence="4" id="KW-0449">Lipoprotein</keyword>
<feature type="chain" id="PRO_5046912880" description="Type IV secretion system putative lipoprotein virB7" evidence="3">
    <location>
        <begin position="20"/>
        <end position="143"/>
    </location>
</feature>
<dbReference type="InterPro" id="IPR012640">
    <property type="entry name" value="Membr_lipoprot_lipid_attach_CS"/>
</dbReference>
<evidence type="ECO:0000256" key="1">
    <source>
        <dbReference type="ARBA" id="ARBA00017922"/>
    </source>
</evidence>
<evidence type="ECO:0000256" key="2">
    <source>
        <dbReference type="ARBA" id="ARBA00022729"/>
    </source>
</evidence>
<keyword evidence="2 3" id="KW-0732">Signal</keyword>
<reference evidence="5" key="1">
    <citation type="journal article" date="2019" name="Int. J. Syst. Evol. Microbiol.">
        <title>The Global Catalogue of Microorganisms (GCM) 10K type strain sequencing project: providing services to taxonomists for standard genome sequencing and annotation.</title>
        <authorList>
            <consortium name="The Broad Institute Genomics Platform"/>
            <consortium name="The Broad Institute Genome Sequencing Center for Infectious Disease"/>
            <person name="Wu L."/>
            <person name="Ma J."/>
        </authorList>
    </citation>
    <scope>NUCLEOTIDE SEQUENCE [LARGE SCALE GENOMIC DNA]</scope>
    <source>
        <strain evidence="5">KCTC 42107</strain>
    </source>
</reference>
<dbReference type="PROSITE" id="PS51257">
    <property type="entry name" value="PROKAR_LIPOPROTEIN"/>
    <property type="match status" value="1"/>
</dbReference>
<dbReference type="Proteomes" id="UP001597480">
    <property type="component" value="Unassembled WGS sequence"/>
</dbReference>
<dbReference type="Pfam" id="PF08139">
    <property type="entry name" value="LPAM_1"/>
    <property type="match status" value="1"/>
</dbReference>
<protein>
    <recommendedName>
        <fullName evidence="1">Type IV secretion system putative lipoprotein virB7</fullName>
    </recommendedName>
</protein>
<feature type="signal peptide" evidence="3">
    <location>
        <begin position="1"/>
        <end position="19"/>
    </location>
</feature>
<evidence type="ECO:0000256" key="3">
    <source>
        <dbReference type="SAM" id="SignalP"/>
    </source>
</evidence>
<accession>A0ABW5NWL9</accession>
<organism evidence="4 5">
    <name type="scientific">Flavobacterium suzhouense</name>
    <dbReference type="NCBI Taxonomy" id="1529638"/>
    <lineage>
        <taxon>Bacteria</taxon>
        <taxon>Pseudomonadati</taxon>
        <taxon>Bacteroidota</taxon>
        <taxon>Flavobacteriia</taxon>
        <taxon>Flavobacteriales</taxon>
        <taxon>Flavobacteriaceae</taxon>
        <taxon>Flavobacterium</taxon>
    </lineage>
</organism>
<keyword evidence="5" id="KW-1185">Reference proteome</keyword>
<gene>
    <name evidence="4" type="ORF">ACFSR3_10080</name>
</gene>
<comment type="caution">
    <text evidence="4">The sequence shown here is derived from an EMBL/GenBank/DDBJ whole genome shotgun (WGS) entry which is preliminary data.</text>
</comment>
<proteinExistence type="predicted"/>
<evidence type="ECO:0000313" key="4">
    <source>
        <dbReference type="EMBL" id="MFD2602402.1"/>
    </source>
</evidence>
<evidence type="ECO:0000313" key="5">
    <source>
        <dbReference type="Proteomes" id="UP001597480"/>
    </source>
</evidence>
<name>A0ABW5NWL9_9FLAO</name>
<dbReference type="EMBL" id="JBHUMD010000024">
    <property type="protein sequence ID" value="MFD2602402.1"/>
    <property type="molecule type" value="Genomic_DNA"/>
</dbReference>